<dbReference type="InterPro" id="IPR020635">
    <property type="entry name" value="Tyr_kinase_cat_dom"/>
</dbReference>
<dbReference type="GO" id="GO:0005524">
    <property type="term" value="F:ATP binding"/>
    <property type="evidence" value="ECO:0007669"/>
    <property type="project" value="UniProtKB-KW"/>
</dbReference>
<dbReference type="Gene3D" id="1.10.510.10">
    <property type="entry name" value="Transferase(Phosphotransferase) domain 1"/>
    <property type="match status" value="1"/>
</dbReference>
<sequence>MSVTCLPLCQCIHRDVAARNVLLTDRRVAKICDFGLARDIRNDDSYIVQGNARLPVKWMAPESIFQCVYTVQSDVWSYGVLLWEIFSLGKSPYPNVAVDTNFYKMIMDGGHMARPDFAPAEMYQLMTLCWSLEPTDRPTFKTIGQLVNGLLPSTNDTSPRHTHQVRSNQL</sequence>
<evidence type="ECO:0000313" key="6">
    <source>
        <dbReference type="Proteomes" id="UP000261360"/>
    </source>
</evidence>
<reference evidence="5" key="1">
    <citation type="submission" date="2025-08" db="UniProtKB">
        <authorList>
            <consortium name="Ensembl"/>
        </authorList>
    </citation>
    <scope>IDENTIFICATION</scope>
</reference>
<dbReference type="AlphaFoldDB" id="A0A3B4WVT8"/>
<dbReference type="GeneTree" id="ENSGT00940000155506"/>
<keyword evidence="3" id="KW-0675">Receptor</keyword>
<dbReference type="PRINTS" id="PR00109">
    <property type="entry name" value="TYRKINASE"/>
</dbReference>
<dbReference type="PROSITE" id="PS50011">
    <property type="entry name" value="PROTEIN_KINASE_DOM"/>
    <property type="match status" value="1"/>
</dbReference>
<dbReference type="GO" id="GO:0019838">
    <property type="term" value="F:growth factor binding"/>
    <property type="evidence" value="ECO:0007669"/>
    <property type="project" value="TreeGrafter"/>
</dbReference>
<organism evidence="5 6">
    <name type="scientific">Seriola lalandi dorsalis</name>
    <dbReference type="NCBI Taxonomy" id="1841481"/>
    <lineage>
        <taxon>Eukaryota</taxon>
        <taxon>Metazoa</taxon>
        <taxon>Chordata</taxon>
        <taxon>Craniata</taxon>
        <taxon>Vertebrata</taxon>
        <taxon>Euteleostomi</taxon>
        <taxon>Actinopterygii</taxon>
        <taxon>Neopterygii</taxon>
        <taxon>Teleostei</taxon>
        <taxon>Neoteleostei</taxon>
        <taxon>Acanthomorphata</taxon>
        <taxon>Carangaria</taxon>
        <taxon>Carangiformes</taxon>
        <taxon>Carangidae</taxon>
        <taxon>Seriola</taxon>
    </lineage>
</organism>
<evidence type="ECO:0000256" key="2">
    <source>
        <dbReference type="ARBA" id="ARBA00022840"/>
    </source>
</evidence>
<keyword evidence="2" id="KW-0067">ATP-binding</keyword>
<dbReference type="PANTHER" id="PTHR24416">
    <property type="entry name" value="TYROSINE-PROTEIN KINASE RECEPTOR"/>
    <property type="match status" value="1"/>
</dbReference>
<evidence type="ECO:0000259" key="4">
    <source>
        <dbReference type="PROSITE" id="PS50011"/>
    </source>
</evidence>
<dbReference type="Proteomes" id="UP000261360">
    <property type="component" value="Unplaced"/>
</dbReference>
<dbReference type="STRING" id="1841481.ENSSLDP00000009194"/>
<dbReference type="InterPro" id="IPR001245">
    <property type="entry name" value="Ser-Thr/Tyr_kinase_cat_dom"/>
</dbReference>
<dbReference type="Pfam" id="PF07714">
    <property type="entry name" value="PK_Tyr_Ser-Thr"/>
    <property type="match status" value="1"/>
</dbReference>
<dbReference type="GO" id="GO:0030335">
    <property type="term" value="P:positive regulation of cell migration"/>
    <property type="evidence" value="ECO:0007669"/>
    <property type="project" value="TreeGrafter"/>
</dbReference>
<dbReference type="Ensembl" id="ENSSLDT00000009505.1">
    <property type="protein sequence ID" value="ENSSLDP00000009194.1"/>
    <property type="gene ID" value="ENSSLDG00000007297.1"/>
</dbReference>
<dbReference type="SUPFAM" id="SSF56112">
    <property type="entry name" value="Protein kinase-like (PK-like)"/>
    <property type="match status" value="1"/>
</dbReference>
<proteinExistence type="predicted"/>
<evidence type="ECO:0000313" key="5">
    <source>
        <dbReference type="Ensembl" id="ENSSLDP00000009194.1"/>
    </source>
</evidence>
<reference evidence="5" key="2">
    <citation type="submission" date="2025-09" db="UniProtKB">
        <authorList>
            <consortium name="Ensembl"/>
        </authorList>
    </citation>
    <scope>IDENTIFICATION</scope>
</reference>
<dbReference type="InterPro" id="IPR050122">
    <property type="entry name" value="RTK"/>
</dbReference>
<dbReference type="GO" id="GO:0030316">
    <property type="term" value="P:osteoclast differentiation"/>
    <property type="evidence" value="ECO:0007669"/>
    <property type="project" value="TreeGrafter"/>
</dbReference>
<dbReference type="GO" id="GO:0043408">
    <property type="term" value="P:regulation of MAPK cascade"/>
    <property type="evidence" value="ECO:0007669"/>
    <property type="project" value="TreeGrafter"/>
</dbReference>
<dbReference type="PANTHER" id="PTHR24416:SF47">
    <property type="entry name" value="MACROPHAGE COLONY-STIMULATING FACTOR 1 RECEPTOR"/>
    <property type="match status" value="1"/>
</dbReference>
<dbReference type="GO" id="GO:0005011">
    <property type="term" value="F:macrophage colony-stimulating factor receptor activity"/>
    <property type="evidence" value="ECO:0007669"/>
    <property type="project" value="TreeGrafter"/>
</dbReference>
<dbReference type="SMART" id="SM00219">
    <property type="entry name" value="TyrKc"/>
    <property type="match status" value="1"/>
</dbReference>
<evidence type="ECO:0000256" key="3">
    <source>
        <dbReference type="ARBA" id="ARBA00023170"/>
    </source>
</evidence>
<feature type="domain" description="Protein kinase" evidence="4">
    <location>
        <begin position="1"/>
        <end position="151"/>
    </location>
</feature>
<dbReference type="GO" id="GO:0043235">
    <property type="term" value="C:receptor complex"/>
    <property type="evidence" value="ECO:0007669"/>
    <property type="project" value="TreeGrafter"/>
</dbReference>
<name>A0A3B4WVT8_SERLL</name>
<dbReference type="InterPro" id="IPR000719">
    <property type="entry name" value="Prot_kinase_dom"/>
</dbReference>
<dbReference type="GO" id="GO:1990682">
    <property type="term" value="C:CSF1-CSF1R complex"/>
    <property type="evidence" value="ECO:0007669"/>
    <property type="project" value="TreeGrafter"/>
</dbReference>
<accession>A0A3B4WVT8</accession>
<keyword evidence="6" id="KW-1185">Reference proteome</keyword>
<keyword evidence="1" id="KW-0547">Nucleotide-binding</keyword>
<dbReference type="GO" id="GO:0007169">
    <property type="term" value="P:cell surface receptor protein tyrosine kinase signaling pathway"/>
    <property type="evidence" value="ECO:0007669"/>
    <property type="project" value="TreeGrafter"/>
</dbReference>
<dbReference type="GO" id="GO:0005886">
    <property type="term" value="C:plasma membrane"/>
    <property type="evidence" value="ECO:0007669"/>
    <property type="project" value="TreeGrafter"/>
</dbReference>
<dbReference type="InterPro" id="IPR011009">
    <property type="entry name" value="Kinase-like_dom_sf"/>
</dbReference>
<protein>
    <recommendedName>
        <fullName evidence="4">Protein kinase domain-containing protein</fullName>
    </recommendedName>
</protein>
<evidence type="ECO:0000256" key="1">
    <source>
        <dbReference type="ARBA" id="ARBA00022741"/>
    </source>
</evidence>